<accession>A0A2N0WFP1</accession>
<dbReference type="EMBL" id="PISJ01000012">
    <property type="protein sequence ID" value="PKF33877.1"/>
    <property type="molecule type" value="Genomic_DNA"/>
</dbReference>
<evidence type="ECO:0000313" key="5">
    <source>
        <dbReference type="EMBL" id="PKF33877.1"/>
    </source>
</evidence>
<evidence type="ECO:0000256" key="2">
    <source>
        <dbReference type="ARBA" id="ARBA00023125"/>
    </source>
</evidence>
<reference evidence="5 6" key="1">
    <citation type="submission" date="2017-12" db="EMBL/GenBank/DDBJ databases">
        <title>Draft Genome sequences of multiple microbial strains isolated from spacecraft associated surfaces.</title>
        <authorList>
            <person name="Seuylemezian A."/>
            <person name="Vaishampayan P."/>
            <person name="Venkateswaran K."/>
        </authorList>
    </citation>
    <scope>NUCLEOTIDE SEQUENCE [LARGE SCALE GENOMIC DNA]</scope>
    <source>
        <strain evidence="5 6">2P01AA</strain>
    </source>
</reference>
<keyword evidence="2" id="KW-0238">DNA-binding</keyword>
<dbReference type="GO" id="GO:0000976">
    <property type="term" value="F:transcription cis-regulatory region binding"/>
    <property type="evidence" value="ECO:0007669"/>
    <property type="project" value="TreeGrafter"/>
</dbReference>
<name>A0A2N0WFP1_9GAMM</name>
<keyword evidence="1" id="KW-0805">Transcription regulation</keyword>
<dbReference type="PANTHER" id="PTHR47894:SF1">
    <property type="entry name" value="HTH-TYPE TRANSCRIPTIONAL REGULATOR VQSM"/>
    <property type="match status" value="1"/>
</dbReference>
<dbReference type="Proteomes" id="UP000233553">
    <property type="component" value="Unassembled WGS sequence"/>
</dbReference>
<dbReference type="Pfam" id="PF12833">
    <property type="entry name" value="HTH_18"/>
    <property type="match status" value="1"/>
</dbReference>
<gene>
    <name evidence="5" type="ORF">CW311_08500</name>
</gene>
<dbReference type="InterPro" id="IPR009057">
    <property type="entry name" value="Homeodomain-like_sf"/>
</dbReference>
<organism evidence="5 6">
    <name type="scientific">Acinetobacter proteolyticus</name>
    <dbReference type="NCBI Taxonomy" id="1776741"/>
    <lineage>
        <taxon>Bacteria</taxon>
        <taxon>Pseudomonadati</taxon>
        <taxon>Pseudomonadota</taxon>
        <taxon>Gammaproteobacteria</taxon>
        <taxon>Moraxellales</taxon>
        <taxon>Moraxellaceae</taxon>
        <taxon>Acinetobacter</taxon>
    </lineage>
</organism>
<evidence type="ECO:0000259" key="4">
    <source>
        <dbReference type="PROSITE" id="PS01124"/>
    </source>
</evidence>
<dbReference type="InterPro" id="IPR032687">
    <property type="entry name" value="AraC-type_N"/>
</dbReference>
<dbReference type="PROSITE" id="PS01124">
    <property type="entry name" value="HTH_ARAC_FAMILY_2"/>
    <property type="match status" value="1"/>
</dbReference>
<dbReference type="Pfam" id="PF12625">
    <property type="entry name" value="Arabinose_bd"/>
    <property type="match status" value="1"/>
</dbReference>
<sequence>MRYPTGLKTLFCGGQNGLMPIRSSDKNDQQQFIPPTILASLIHYAEQQQWDYAAWFENSGLDTAQIQQTQGVVRFSQLCDVVRQAMTTYQQPNLGLKLGSSEGLISMGILGFAMQSCKTVADALDIALRYHRISGSVLNIDFSIHADLCELEVTEPYPCNELKAFFYDELFSSIITCLNAMLGDHDDVISLELSYLPSEYQQQYSELFGCPIQFNRDKNIMHFSSSLLQRSLKNYSPANYATAIQICEQSLKEIDQLNQVGYVHLLDHLIEQHLPERFEMQHAAEQLHISERHLRRQLLSEGLSFQQIRQNVLERKAKQLIEQNLSMSEISLQLGFSELREFRRAFKRWTGQAPSVYKQEIILLNA</sequence>
<proteinExistence type="predicted"/>
<dbReference type="Gene3D" id="1.10.10.60">
    <property type="entry name" value="Homeodomain-like"/>
    <property type="match status" value="1"/>
</dbReference>
<evidence type="ECO:0000256" key="1">
    <source>
        <dbReference type="ARBA" id="ARBA00023015"/>
    </source>
</evidence>
<comment type="caution">
    <text evidence="5">The sequence shown here is derived from an EMBL/GenBank/DDBJ whole genome shotgun (WGS) entry which is preliminary data.</text>
</comment>
<evidence type="ECO:0000256" key="3">
    <source>
        <dbReference type="ARBA" id="ARBA00023163"/>
    </source>
</evidence>
<dbReference type="GO" id="GO:0003700">
    <property type="term" value="F:DNA-binding transcription factor activity"/>
    <property type="evidence" value="ECO:0007669"/>
    <property type="project" value="InterPro"/>
</dbReference>
<dbReference type="SMART" id="SM00342">
    <property type="entry name" value="HTH_ARAC"/>
    <property type="match status" value="1"/>
</dbReference>
<feature type="domain" description="HTH araC/xylS-type" evidence="4">
    <location>
        <begin position="264"/>
        <end position="360"/>
    </location>
</feature>
<keyword evidence="3" id="KW-0804">Transcription</keyword>
<evidence type="ECO:0000313" key="6">
    <source>
        <dbReference type="Proteomes" id="UP000233553"/>
    </source>
</evidence>
<dbReference type="SUPFAM" id="SSF46689">
    <property type="entry name" value="Homeodomain-like"/>
    <property type="match status" value="1"/>
</dbReference>
<dbReference type="PANTHER" id="PTHR47894">
    <property type="entry name" value="HTH-TYPE TRANSCRIPTIONAL REGULATOR GADX"/>
    <property type="match status" value="1"/>
</dbReference>
<protein>
    <submittedName>
        <fullName evidence="5">AraC family transcriptional regulator</fullName>
    </submittedName>
</protein>
<dbReference type="InterPro" id="IPR018060">
    <property type="entry name" value="HTH_AraC"/>
</dbReference>
<dbReference type="GO" id="GO:0005829">
    <property type="term" value="C:cytosol"/>
    <property type="evidence" value="ECO:0007669"/>
    <property type="project" value="TreeGrafter"/>
</dbReference>
<dbReference type="RefSeq" id="WP_101236256.1">
    <property type="nucleotide sequence ID" value="NZ_PISJ01000012.1"/>
</dbReference>
<dbReference type="AlphaFoldDB" id="A0A2N0WFP1"/>